<dbReference type="EMBL" id="LAUZ02000007">
    <property type="protein sequence ID" value="KKF03863.1"/>
    <property type="molecule type" value="Genomic_DNA"/>
</dbReference>
<dbReference type="AlphaFoldDB" id="A0A0M2KA55"/>
<dbReference type="Gene3D" id="2.40.10.10">
    <property type="entry name" value="Trypsin-like serine proteases"/>
    <property type="match status" value="2"/>
</dbReference>
<name>A0A0M2KA55_9MYCO</name>
<proteinExistence type="predicted"/>
<dbReference type="RefSeq" id="WP_046361211.1">
    <property type="nucleotide sequence ID" value="NZ_LAUZ02000007.1"/>
</dbReference>
<dbReference type="Proteomes" id="UP000034150">
    <property type="component" value="Unassembled WGS sequence"/>
</dbReference>
<keyword evidence="1" id="KW-0732">Signal</keyword>
<evidence type="ECO:0008006" key="4">
    <source>
        <dbReference type="Google" id="ProtNLM"/>
    </source>
</evidence>
<dbReference type="InterPro" id="IPR043504">
    <property type="entry name" value="Peptidase_S1_PA_chymotrypsin"/>
</dbReference>
<feature type="chain" id="PRO_5039266796" description="Trypsin" evidence="1">
    <location>
        <begin position="21"/>
        <end position="212"/>
    </location>
</feature>
<comment type="caution">
    <text evidence="2">The sequence shown here is derived from an EMBL/GenBank/DDBJ whole genome shotgun (WGS) entry which is preliminary data.</text>
</comment>
<evidence type="ECO:0000313" key="3">
    <source>
        <dbReference type="Proteomes" id="UP000034150"/>
    </source>
</evidence>
<dbReference type="SUPFAM" id="SSF50494">
    <property type="entry name" value="Trypsin-like serine proteases"/>
    <property type="match status" value="1"/>
</dbReference>
<dbReference type="InterPro" id="IPR009003">
    <property type="entry name" value="Peptidase_S1_PA"/>
</dbReference>
<sequence>MRRILTALAAALMATITALATATPANALAITAGFMITSGGRWCTVSFPDPQNPTIVYTAGHCYKDGITEVSLGNIRIGQFIPEIHDPATDLIAIRLYSNIPSEYSLMSREPLLNPWVPNEGSTVCKYGATTQETCGTVLSVDDTKFAVQMPADHGDSGAPIYERLKPGSKGVHVVGTVISEDPRRPGVIYCSTIGAINNFLSQTWGTDWDMD</sequence>
<keyword evidence="3" id="KW-1185">Reference proteome</keyword>
<protein>
    <recommendedName>
        <fullName evidence="4">Trypsin</fullName>
    </recommendedName>
</protein>
<dbReference type="PATRIC" id="fig|1807.13.peg.1038"/>
<reference evidence="2 3" key="1">
    <citation type="journal article" date="2015" name="Genome Announc.">
        <title>Draft Genome Sequence of Mycobacterium obuense Strain UC1, Isolated from Patient Sputum.</title>
        <authorList>
            <person name="Greninger A.L."/>
            <person name="Cunningham G."/>
            <person name="Hsu E.D."/>
            <person name="Yu J.M."/>
            <person name="Chiu C.Y."/>
            <person name="Miller S."/>
        </authorList>
    </citation>
    <scope>NUCLEOTIDE SEQUENCE [LARGE SCALE GENOMIC DNA]</scope>
    <source>
        <strain evidence="2 3">UC1</strain>
    </source>
</reference>
<evidence type="ECO:0000313" key="2">
    <source>
        <dbReference type="EMBL" id="KKF03863.1"/>
    </source>
</evidence>
<evidence type="ECO:0000256" key="1">
    <source>
        <dbReference type="SAM" id="SignalP"/>
    </source>
</evidence>
<feature type="signal peptide" evidence="1">
    <location>
        <begin position="1"/>
        <end position="20"/>
    </location>
</feature>
<gene>
    <name evidence="2" type="ORF">WN67_01130</name>
</gene>
<accession>A0A0M2KA55</accession>
<organism evidence="2 3">
    <name type="scientific">Mycolicibacterium obuense</name>
    <dbReference type="NCBI Taxonomy" id="1807"/>
    <lineage>
        <taxon>Bacteria</taxon>
        <taxon>Bacillati</taxon>
        <taxon>Actinomycetota</taxon>
        <taxon>Actinomycetes</taxon>
        <taxon>Mycobacteriales</taxon>
        <taxon>Mycobacteriaceae</taxon>
        <taxon>Mycolicibacterium</taxon>
    </lineage>
</organism>
<dbReference type="OrthoDB" id="4773429at2"/>